<dbReference type="EMBL" id="BAAAQM010000016">
    <property type="protein sequence ID" value="GAA1970780.1"/>
    <property type="molecule type" value="Genomic_DNA"/>
</dbReference>
<dbReference type="InterPro" id="IPR002734">
    <property type="entry name" value="RibDG_C"/>
</dbReference>
<dbReference type="PANTHER" id="PTHR38011">
    <property type="entry name" value="DIHYDROFOLATE REDUCTASE FAMILY PROTEIN (AFU_ORTHOLOGUE AFUA_8G06820)"/>
    <property type="match status" value="1"/>
</dbReference>
<dbReference type="PANTHER" id="PTHR38011:SF2">
    <property type="entry name" value="BIFUNCTIONAL DEAMINASE-REDUCTASE DOMAIN PROTEIN"/>
    <property type="match status" value="1"/>
</dbReference>
<comment type="caution">
    <text evidence="2">The sequence shown here is derived from an EMBL/GenBank/DDBJ whole genome shotgun (WGS) entry which is preliminary data.</text>
</comment>
<dbReference type="InterPro" id="IPR050765">
    <property type="entry name" value="Riboflavin_Biosynth_HTPR"/>
</dbReference>
<dbReference type="SUPFAM" id="SSF53597">
    <property type="entry name" value="Dihydrofolate reductase-like"/>
    <property type="match status" value="1"/>
</dbReference>
<accession>A0ABP5CXU7</accession>
<dbReference type="Gene3D" id="3.40.430.10">
    <property type="entry name" value="Dihydrofolate Reductase, subunit A"/>
    <property type="match status" value="1"/>
</dbReference>
<sequence>MRKITAGFFSGADGVVDEPQTWHFPYFCDELGAAVMELMGSADTVLFGRKTYEGFAEAWPAREEAGGEDYEMAKALGDARKIVVSHSPLDLTWRNSEQVQGDLIEYVQALKAEDGGPIGMSGSVSVARQLLHAGLLDELHLFIHPVAVGKGLRLWEDDLDEPLKLSLIKCDVFKSGTLHVVYGPAE</sequence>
<reference evidence="3" key="1">
    <citation type="journal article" date="2019" name="Int. J. Syst. Evol. Microbiol.">
        <title>The Global Catalogue of Microorganisms (GCM) 10K type strain sequencing project: providing services to taxonomists for standard genome sequencing and annotation.</title>
        <authorList>
            <consortium name="The Broad Institute Genomics Platform"/>
            <consortium name="The Broad Institute Genome Sequencing Center for Infectious Disease"/>
            <person name="Wu L."/>
            <person name="Ma J."/>
        </authorList>
    </citation>
    <scope>NUCLEOTIDE SEQUENCE [LARGE SCALE GENOMIC DNA]</scope>
    <source>
        <strain evidence="3">JCM 16013</strain>
    </source>
</reference>
<feature type="domain" description="Bacterial bifunctional deaminase-reductase C-terminal" evidence="1">
    <location>
        <begin position="2"/>
        <end position="177"/>
    </location>
</feature>
<evidence type="ECO:0000259" key="1">
    <source>
        <dbReference type="Pfam" id="PF01872"/>
    </source>
</evidence>
<evidence type="ECO:0000313" key="2">
    <source>
        <dbReference type="EMBL" id="GAA1970780.1"/>
    </source>
</evidence>
<evidence type="ECO:0000313" key="3">
    <source>
        <dbReference type="Proteomes" id="UP001499854"/>
    </source>
</evidence>
<dbReference type="RefSeq" id="WP_344657853.1">
    <property type="nucleotide sequence ID" value="NZ_BAAAQM010000016.1"/>
</dbReference>
<keyword evidence="3" id="KW-1185">Reference proteome</keyword>
<gene>
    <name evidence="2" type="ORF">GCM10009838_32480</name>
</gene>
<dbReference type="InterPro" id="IPR024072">
    <property type="entry name" value="DHFR-like_dom_sf"/>
</dbReference>
<protein>
    <submittedName>
        <fullName evidence="2">Dihydrofolate reductase family protein</fullName>
    </submittedName>
</protein>
<dbReference type="Proteomes" id="UP001499854">
    <property type="component" value="Unassembled WGS sequence"/>
</dbReference>
<proteinExistence type="predicted"/>
<dbReference type="Pfam" id="PF01872">
    <property type="entry name" value="RibD_C"/>
    <property type="match status" value="1"/>
</dbReference>
<name>A0ABP5CXU7_9ACTN</name>
<organism evidence="2 3">
    <name type="scientific">Catenulispora subtropica</name>
    <dbReference type="NCBI Taxonomy" id="450798"/>
    <lineage>
        <taxon>Bacteria</taxon>
        <taxon>Bacillati</taxon>
        <taxon>Actinomycetota</taxon>
        <taxon>Actinomycetes</taxon>
        <taxon>Catenulisporales</taxon>
        <taxon>Catenulisporaceae</taxon>
        <taxon>Catenulispora</taxon>
    </lineage>
</organism>